<proteinExistence type="predicted"/>
<keyword evidence="5" id="KW-1185">Reference proteome</keyword>
<dbReference type="RefSeq" id="WP_021506802.1">
    <property type="nucleotide sequence ID" value="NZ_CP107573.1"/>
</dbReference>
<keyword evidence="1" id="KW-1133">Transmembrane helix</keyword>
<evidence type="ECO:0000256" key="1">
    <source>
        <dbReference type="SAM" id="Phobius"/>
    </source>
</evidence>
<protein>
    <submittedName>
        <fullName evidence="3">DUF4150 domain-containing protein</fullName>
    </submittedName>
    <submittedName>
        <fullName evidence="2">Phospholipase</fullName>
    </submittedName>
</protein>
<reference evidence="3 5" key="2">
    <citation type="submission" date="2019-06" db="EMBL/GenBank/DDBJ databases">
        <title>Pantoea dispersa Assembly.</title>
        <authorList>
            <person name="Wang J."/>
        </authorList>
    </citation>
    <scope>NUCLEOTIDE SEQUENCE [LARGE SCALE GENOMIC DNA]</scope>
    <source>
        <strain evidence="3">Bio</strain>
        <strain evidence="5">bio</strain>
    </source>
</reference>
<gene>
    <name evidence="3" type="ORF">FK492_13365</name>
    <name evidence="2" type="ORF">SA3R_19745</name>
</gene>
<accession>A0A8E1RWD6</accession>
<name>A0A8E1RWD6_9GAMM</name>
<feature type="transmembrane region" description="Helical" evidence="1">
    <location>
        <begin position="365"/>
        <end position="386"/>
    </location>
</feature>
<evidence type="ECO:0000313" key="4">
    <source>
        <dbReference type="Proteomes" id="UP000071979"/>
    </source>
</evidence>
<dbReference type="Pfam" id="PF26363">
    <property type="entry name" value="Phospholipase-like"/>
    <property type="match status" value="1"/>
</dbReference>
<evidence type="ECO:0000313" key="5">
    <source>
        <dbReference type="Proteomes" id="UP000319715"/>
    </source>
</evidence>
<dbReference type="AlphaFoldDB" id="A0A8E1RWD6"/>
<dbReference type="Proteomes" id="UP000319715">
    <property type="component" value="Unassembled WGS sequence"/>
</dbReference>
<dbReference type="EMBL" id="VICF01000004">
    <property type="protein sequence ID" value="TQC74470.1"/>
    <property type="molecule type" value="Genomic_DNA"/>
</dbReference>
<evidence type="ECO:0000313" key="2">
    <source>
        <dbReference type="EMBL" id="KTS65742.1"/>
    </source>
</evidence>
<organism evidence="2 4">
    <name type="scientific">Pantoea dispersa</name>
    <dbReference type="NCBI Taxonomy" id="59814"/>
    <lineage>
        <taxon>Bacteria</taxon>
        <taxon>Pseudomonadati</taxon>
        <taxon>Pseudomonadota</taxon>
        <taxon>Gammaproteobacteria</taxon>
        <taxon>Enterobacterales</taxon>
        <taxon>Erwiniaceae</taxon>
        <taxon>Pantoea</taxon>
    </lineage>
</organism>
<dbReference type="SUPFAM" id="SSF53474">
    <property type="entry name" value="alpha/beta-Hydrolases"/>
    <property type="match status" value="1"/>
</dbReference>
<keyword evidence="1" id="KW-0472">Membrane</keyword>
<dbReference type="InterPro" id="IPR029058">
    <property type="entry name" value="AB_hydrolase_fold"/>
</dbReference>
<comment type="caution">
    <text evidence="2">The sequence shown here is derived from an EMBL/GenBank/DDBJ whole genome shotgun (WGS) entry which is preliminary data.</text>
</comment>
<dbReference type="EMBL" id="LDSE01000039">
    <property type="protein sequence ID" value="KTS65742.1"/>
    <property type="molecule type" value="Genomic_DNA"/>
</dbReference>
<evidence type="ECO:0000313" key="3">
    <source>
        <dbReference type="EMBL" id="TQC74470.1"/>
    </source>
</evidence>
<sequence length="430" mass="45468">MADNYAARKDGVYKVVGLLPDLCFTPGIQPPVPYPVTATLAPSKSTVESVRFNGHPAFVYDISFVPTTIGDAAGRNKGVVSGTVEGDCWSIEHSPDTYIGGFPLNRVQDIFAMNGKAKGGRGGNLTKKETWERRKALIAKGKQSSDPKVRAAAERLELNNTGMEKARLADYVYEPRDPTKPMPEIPEGWSDISNDPEALTKYGLSPRDLNAPGAPQFKAKVYAPDKEVFGDDMSASVVFRGTQSGPDWAANAQQALNLPTPYYKQSVEIASQLENTTAKIDCVGHSLGGGMASACSRGSGKPGWTFNAAGLNKNTVNKYGGSVIDRTVENENINAYRVKGEVLTSAQEPGLWGGALVATLGGVGALLGGVVGAAIGSTLGMIIVALPAALGLKHDMDGGVGNPVNRHFMSQVIPCIEAEKQADEETLSTL</sequence>
<dbReference type="Proteomes" id="UP000071979">
    <property type="component" value="Unassembled WGS sequence"/>
</dbReference>
<keyword evidence="1" id="KW-0812">Transmembrane</keyword>
<reference evidence="2 4" key="1">
    <citation type="journal article" date="2016" name="Front. Microbiol.">
        <title>Genomic Resource of Rice Seed Associated Bacteria.</title>
        <authorList>
            <person name="Midha S."/>
            <person name="Bansal K."/>
            <person name="Sharma S."/>
            <person name="Kumar N."/>
            <person name="Patil P.P."/>
            <person name="Chaudhry V."/>
            <person name="Patil P.B."/>
        </authorList>
    </citation>
    <scope>NUCLEOTIDE SEQUENCE [LARGE SCALE GENOMIC DNA]</scope>
    <source>
        <strain evidence="2 4">SA3</strain>
    </source>
</reference>
<dbReference type="Pfam" id="PF13665">
    <property type="entry name" value="Tox-PAAR-like"/>
    <property type="match status" value="1"/>
</dbReference>